<gene>
    <name evidence="1" type="ORF">EYB31_26430</name>
</gene>
<protein>
    <submittedName>
        <fullName evidence="1">Uncharacterized protein</fullName>
    </submittedName>
</protein>
<accession>A0A4Q9DLZ5</accession>
<dbReference type="Proteomes" id="UP000293142">
    <property type="component" value="Unassembled WGS sequence"/>
</dbReference>
<dbReference type="AlphaFoldDB" id="A0A4Q9DLZ5"/>
<proteinExistence type="predicted"/>
<reference evidence="1 2" key="1">
    <citation type="submission" date="2019-02" db="EMBL/GenBank/DDBJ databases">
        <title>Paenibacillus sp. nov., isolated from surface-sterilized tissue of Thalictrum simplex L.</title>
        <authorList>
            <person name="Tuo L."/>
        </authorList>
    </citation>
    <scope>NUCLEOTIDE SEQUENCE [LARGE SCALE GENOMIC DNA]</scope>
    <source>
        <strain evidence="1 2">N2SHLJ1</strain>
    </source>
</reference>
<comment type="caution">
    <text evidence="1">The sequence shown here is derived from an EMBL/GenBank/DDBJ whole genome shotgun (WGS) entry which is preliminary data.</text>
</comment>
<organism evidence="1 2">
    <name type="scientific">Paenibacillus thalictri</name>
    <dbReference type="NCBI Taxonomy" id="2527873"/>
    <lineage>
        <taxon>Bacteria</taxon>
        <taxon>Bacillati</taxon>
        <taxon>Bacillota</taxon>
        <taxon>Bacilli</taxon>
        <taxon>Bacillales</taxon>
        <taxon>Paenibacillaceae</taxon>
        <taxon>Paenibacillus</taxon>
    </lineage>
</organism>
<sequence>MEYIPLDQHHVLKVVAGTQEDVWQGEVILLASGQREGTMLGTKLFQVPEQTNRELLCGMAQQALQAYREG</sequence>
<evidence type="ECO:0000313" key="1">
    <source>
        <dbReference type="EMBL" id="TBL73223.1"/>
    </source>
</evidence>
<dbReference type="EMBL" id="SIRE01000021">
    <property type="protein sequence ID" value="TBL73223.1"/>
    <property type="molecule type" value="Genomic_DNA"/>
</dbReference>
<name>A0A4Q9DLZ5_9BACL</name>
<evidence type="ECO:0000313" key="2">
    <source>
        <dbReference type="Proteomes" id="UP000293142"/>
    </source>
</evidence>
<keyword evidence="2" id="KW-1185">Reference proteome</keyword>